<reference evidence="4" key="2">
    <citation type="journal article" date="2009" name="Genome Res.">
        <title>Comparative genomic analyses of the human fungal pathogens Coccidioides and their relatives.</title>
        <authorList>
            <person name="Sharpton T.J."/>
            <person name="Stajich J.E."/>
            <person name="Rounsley S.D."/>
            <person name="Gardner M.J."/>
            <person name="Wortman J.R."/>
            <person name="Jordar V.S."/>
            <person name="Maiti R."/>
            <person name="Kodira C.D."/>
            <person name="Neafsey D.E."/>
            <person name="Zeng Q."/>
            <person name="Hung C.-Y."/>
            <person name="McMahan C."/>
            <person name="Muszewska A."/>
            <person name="Grynberg M."/>
            <person name="Mandel M.A."/>
            <person name="Kellner E.M."/>
            <person name="Barker B.M."/>
            <person name="Galgiani J.N."/>
            <person name="Orbach M.J."/>
            <person name="Kirkland T.N."/>
            <person name="Cole G.T."/>
            <person name="Henn M.R."/>
            <person name="Birren B.W."/>
            <person name="Taylor J.W."/>
        </authorList>
    </citation>
    <scope>NUCLEOTIDE SEQUENCE [LARGE SCALE GENOMIC DNA]</scope>
    <source>
        <strain evidence="4">RMSCC 3488</strain>
    </source>
</reference>
<gene>
    <name evidence="3" type="ORF">CPAG_07136</name>
</gene>
<dbReference type="OrthoDB" id="5238236at2759"/>
<dbReference type="Proteomes" id="UP000054567">
    <property type="component" value="Unassembled WGS sequence"/>
</dbReference>
<feature type="domain" description="DUF6604" evidence="2">
    <location>
        <begin position="83"/>
        <end position="329"/>
    </location>
</feature>
<evidence type="ECO:0000313" key="4">
    <source>
        <dbReference type="Proteomes" id="UP000054567"/>
    </source>
</evidence>
<reference evidence="4" key="3">
    <citation type="journal article" date="2010" name="Genome Res.">
        <title>Population genomic sequencing of Coccidioides fungi reveals recent hybridization and transposon control.</title>
        <authorList>
            <person name="Neafsey D.E."/>
            <person name="Barker B.M."/>
            <person name="Sharpton T.J."/>
            <person name="Stajich J.E."/>
            <person name="Park D.J."/>
            <person name="Whiston E."/>
            <person name="Hung C.-Y."/>
            <person name="McMahan C."/>
            <person name="White J."/>
            <person name="Sykes S."/>
            <person name="Heiman D."/>
            <person name="Young S."/>
            <person name="Zeng Q."/>
            <person name="Abouelleil A."/>
            <person name="Aftuck L."/>
            <person name="Bessette D."/>
            <person name="Brown A."/>
            <person name="FitzGerald M."/>
            <person name="Lui A."/>
            <person name="Macdonald J.P."/>
            <person name="Priest M."/>
            <person name="Orbach M.J."/>
            <person name="Galgiani J.N."/>
            <person name="Kirkland T.N."/>
            <person name="Cole G.T."/>
            <person name="Birren B.W."/>
            <person name="Henn M.R."/>
            <person name="Taylor J.W."/>
            <person name="Rounsley S.D."/>
        </authorList>
    </citation>
    <scope>NUCLEOTIDE SEQUENCE [LARGE SCALE GENOMIC DNA]</scope>
    <source>
        <strain evidence="4">RMSCC 3488</strain>
    </source>
</reference>
<evidence type="ECO:0000259" key="2">
    <source>
        <dbReference type="Pfam" id="PF20253"/>
    </source>
</evidence>
<evidence type="ECO:0000313" key="3">
    <source>
        <dbReference type="EMBL" id="KMM70825.1"/>
    </source>
</evidence>
<feature type="compositionally biased region" description="Polar residues" evidence="1">
    <location>
        <begin position="108"/>
        <end position="117"/>
    </location>
</feature>
<dbReference type="PANTHER" id="PTHR38795:SF1">
    <property type="entry name" value="DUF6604 DOMAIN-CONTAINING PROTEIN"/>
    <property type="match status" value="1"/>
</dbReference>
<accession>A0A0J6FMZ8</accession>
<feature type="region of interest" description="Disordered" evidence="1">
    <location>
        <begin position="82"/>
        <end position="120"/>
    </location>
</feature>
<proteinExistence type="predicted"/>
<protein>
    <recommendedName>
        <fullName evidence="2">DUF6604 domain-containing protein</fullName>
    </recommendedName>
</protein>
<name>A0A0J6FMZ8_COCPO</name>
<evidence type="ECO:0000256" key="1">
    <source>
        <dbReference type="SAM" id="MobiDB-lite"/>
    </source>
</evidence>
<reference evidence="3 4" key="1">
    <citation type="submission" date="2007-06" db="EMBL/GenBank/DDBJ databases">
        <title>The Genome Sequence of Coccidioides posadasii RMSCC_3488.</title>
        <authorList>
            <consortium name="Coccidioides Genome Resources Consortium"/>
            <consortium name="The Broad Institute Genome Sequencing Platform"/>
            <person name="Henn M.R."/>
            <person name="Sykes S."/>
            <person name="Young S."/>
            <person name="Jaffe D."/>
            <person name="Berlin A."/>
            <person name="Alvarez P."/>
            <person name="Butler J."/>
            <person name="Gnerre S."/>
            <person name="Grabherr M."/>
            <person name="Mauceli E."/>
            <person name="Brockman W."/>
            <person name="Kodira C."/>
            <person name="Alvarado L."/>
            <person name="Zeng Q."/>
            <person name="Crawford M."/>
            <person name="Antoine C."/>
            <person name="Devon K."/>
            <person name="Galgiani J."/>
            <person name="Orsborn K."/>
            <person name="Lewis M.L."/>
            <person name="Nusbaum C."/>
            <person name="Galagan J."/>
            <person name="Birren B."/>
        </authorList>
    </citation>
    <scope>NUCLEOTIDE SEQUENCE [LARGE SCALE GENOMIC DNA]</scope>
    <source>
        <strain evidence="3 4">RMSCC 3488</strain>
    </source>
</reference>
<sequence>MSYSCSSSQQTCLRFIGSPSCRGFRKERALEIPHLTKSSHNFLRDVKSSADMGAEHLTPSILPLEASLLMPYSFSVELTGRPVPASNHHEPSKRLKGKARKQARENKSSSVAPTSATPKLPTHTIAAKEFVSLANYIAATTNPPVNIPASIMTVLDRAIAIRRDHGTQVTSHLPRDAKSKAADDRHSHFIEILEHVRDVLHSQMGSDQVKGPLSKPVGEEPPTILKNVTNKFDHLEVQEPSEGIHHAPNLTPTSSTKAKQEVTFEAEHLQDFEEAYLGFNLLLHDYHNLRTVILRTWEGYQSGVVDLVCASLMTNAAIDIARRMQGDVEQLYDKYGGSGEMLGASYAATLANFFSTQDQPTT</sequence>
<organism evidence="3 4">
    <name type="scientific">Coccidioides posadasii RMSCC 3488</name>
    <dbReference type="NCBI Taxonomy" id="454284"/>
    <lineage>
        <taxon>Eukaryota</taxon>
        <taxon>Fungi</taxon>
        <taxon>Dikarya</taxon>
        <taxon>Ascomycota</taxon>
        <taxon>Pezizomycotina</taxon>
        <taxon>Eurotiomycetes</taxon>
        <taxon>Eurotiomycetidae</taxon>
        <taxon>Onygenales</taxon>
        <taxon>Onygenaceae</taxon>
        <taxon>Coccidioides</taxon>
    </lineage>
</organism>
<dbReference type="InterPro" id="IPR046539">
    <property type="entry name" value="DUF6604"/>
</dbReference>
<dbReference type="VEuPathDB" id="FungiDB:CPAG_07136"/>
<dbReference type="Pfam" id="PF20253">
    <property type="entry name" value="DUF6604"/>
    <property type="match status" value="1"/>
</dbReference>
<dbReference type="AlphaFoldDB" id="A0A0J6FMZ8"/>
<dbReference type="PANTHER" id="PTHR38795">
    <property type="entry name" value="DUF6604 DOMAIN-CONTAINING PROTEIN"/>
    <property type="match status" value="1"/>
</dbReference>
<dbReference type="EMBL" id="DS268112">
    <property type="protein sequence ID" value="KMM70825.1"/>
    <property type="molecule type" value="Genomic_DNA"/>
</dbReference>